<keyword evidence="1" id="KW-0812">Transmembrane</keyword>
<dbReference type="OrthoDB" id="6889884at2"/>
<evidence type="ECO:0000313" key="2">
    <source>
        <dbReference type="EMBL" id="SDU04670.1"/>
    </source>
</evidence>
<keyword evidence="3" id="KW-1185">Reference proteome</keyword>
<feature type="transmembrane region" description="Helical" evidence="1">
    <location>
        <begin position="87"/>
        <end position="107"/>
    </location>
</feature>
<evidence type="ECO:0000256" key="1">
    <source>
        <dbReference type="SAM" id="Phobius"/>
    </source>
</evidence>
<feature type="transmembrane region" description="Helical" evidence="1">
    <location>
        <begin position="58"/>
        <end position="75"/>
    </location>
</feature>
<feature type="transmembrane region" description="Helical" evidence="1">
    <location>
        <begin position="161"/>
        <end position="179"/>
    </location>
</feature>
<feature type="transmembrane region" description="Helical" evidence="1">
    <location>
        <begin position="35"/>
        <end position="52"/>
    </location>
</feature>
<keyword evidence="1" id="KW-0472">Membrane</keyword>
<sequence length="182" mass="20724">MTEHAEEAARALREIELIKERVAGFQDYQAESHQLVLWGFVHVIGYALSALVPEYILLSWLGVLTFGILTGLWLARGSKDVIPGIVWRYLLVIGSILLFVCLIHFFYFPLPPTQGALAGPLFIGCLYLIRGAQVRPRYIFLGATLILVCLIAHLLLQAWFWWWMSLAFGGGLMLFGLWLRRY</sequence>
<reference evidence="3" key="1">
    <citation type="submission" date="2016-10" db="EMBL/GenBank/DDBJ databases">
        <authorList>
            <person name="Varghese N."/>
            <person name="Submissions S."/>
        </authorList>
    </citation>
    <scope>NUCLEOTIDE SEQUENCE [LARGE SCALE GENOMIC DNA]</scope>
    <source>
        <strain evidence="3">CECT 8338</strain>
    </source>
</reference>
<evidence type="ECO:0000313" key="3">
    <source>
        <dbReference type="Proteomes" id="UP000243924"/>
    </source>
</evidence>
<gene>
    <name evidence="2" type="ORF">SAMN05216210_1433</name>
</gene>
<dbReference type="AlphaFoldDB" id="A0A1H2FBA9"/>
<name>A0A1H2FBA9_9GAMM</name>
<organism evidence="2 3">
    <name type="scientific">Halopseudomonas salegens</name>
    <dbReference type="NCBI Taxonomy" id="1434072"/>
    <lineage>
        <taxon>Bacteria</taxon>
        <taxon>Pseudomonadati</taxon>
        <taxon>Pseudomonadota</taxon>
        <taxon>Gammaproteobacteria</taxon>
        <taxon>Pseudomonadales</taxon>
        <taxon>Pseudomonadaceae</taxon>
        <taxon>Halopseudomonas</taxon>
    </lineage>
</organism>
<accession>A0A1H2FBA9</accession>
<proteinExistence type="predicted"/>
<protein>
    <submittedName>
        <fullName evidence="2">Uncharacterized protein</fullName>
    </submittedName>
</protein>
<dbReference type="Proteomes" id="UP000243924">
    <property type="component" value="Chromosome I"/>
</dbReference>
<feature type="transmembrane region" description="Helical" evidence="1">
    <location>
        <begin position="138"/>
        <end position="155"/>
    </location>
</feature>
<dbReference type="EMBL" id="LT629787">
    <property type="protein sequence ID" value="SDU04670.1"/>
    <property type="molecule type" value="Genomic_DNA"/>
</dbReference>
<dbReference type="STRING" id="1434072.SAMN05216210_1433"/>
<keyword evidence="1" id="KW-1133">Transmembrane helix</keyword>
<feature type="transmembrane region" description="Helical" evidence="1">
    <location>
        <begin position="113"/>
        <end position="129"/>
    </location>
</feature>
<dbReference type="RefSeq" id="WP_092385517.1">
    <property type="nucleotide sequence ID" value="NZ_LT629787.1"/>
</dbReference>